<comment type="caution">
    <text evidence="1">The sequence shown here is derived from an EMBL/GenBank/DDBJ whole genome shotgun (WGS) entry which is preliminary data.</text>
</comment>
<organism evidence="1 2">
    <name type="scientific">Mesorhizobium metallidurans STM 2683</name>
    <dbReference type="NCBI Taxonomy" id="1297569"/>
    <lineage>
        <taxon>Bacteria</taxon>
        <taxon>Pseudomonadati</taxon>
        <taxon>Pseudomonadota</taxon>
        <taxon>Alphaproteobacteria</taxon>
        <taxon>Hyphomicrobiales</taxon>
        <taxon>Phyllobacteriaceae</taxon>
        <taxon>Mesorhizobium</taxon>
    </lineage>
</organism>
<sequence length="93" mass="10339">MFSALLIALDEFVETAGFSVTGLGLIQKGQIILIEYPEELIPFDRLECFLGLAEVDPQDAALAFRADHRRPAIPLLGPFANFVMVSGRLRLRH</sequence>
<dbReference type="AlphaFoldDB" id="M5ELV0"/>
<dbReference type="EMBL" id="CAUM01000074">
    <property type="protein sequence ID" value="CCV05719.1"/>
    <property type="molecule type" value="Genomic_DNA"/>
</dbReference>
<evidence type="ECO:0000313" key="2">
    <source>
        <dbReference type="Proteomes" id="UP000012062"/>
    </source>
</evidence>
<reference evidence="1 2" key="1">
    <citation type="submission" date="2013-02" db="EMBL/GenBank/DDBJ databases">
        <authorList>
            <person name="Genoscope - CEA"/>
        </authorList>
    </citation>
    <scope>NUCLEOTIDE SEQUENCE [LARGE SCALE GENOMIC DNA]</scope>
    <source>
        <strain evidence="1 2">STM 2683</strain>
    </source>
</reference>
<protein>
    <submittedName>
        <fullName evidence="1">Uncharacterized protein</fullName>
    </submittedName>
</protein>
<dbReference type="Proteomes" id="UP000012062">
    <property type="component" value="Unassembled WGS sequence"/>
</dbReference>
<gene>
    <name evidence="1" type="ORF">MESS2_1650002</name>
</gene>
<keyword evidence="2" id="KW-1185">Reference proteome</keyword>
<name>M5ELV0_9HYPH</name>
<accession>M5ELV0</accession>
<proteinExistence type="predicted"/>
<evidence type="ECO:0000313" key="1">
    <source>
        <dbReference type="EMBL" id="CCV05719.1"/>
    </source>
</evidence>